<comment type="pathway">
    <text evidence="3">Protein modification; protein ubiquitination.</text>
</comment>
<dbReference type="Gramene" id="NC4G0024090.1">
    <property type="protein sequence ID" value="NC4G0024090.1:cds"/>
    <property type="gene ID" value="NC4G0024090"/>
</dbReference>
<dbReference type="CDD" id="cd16461">
    <property type="entry name" value="RING-H2_EL5-like"/>
    <property type="match status" value="1"/>
</dbReference>
<evidence type="ECO:0000256" key="3">
    <source>
        <dbReference type="ARBA" id="ARBA00004906"/>
    </source>
</evidence>
<feature type="transmembrane region" description="Helical" evidence="15">
    <location>
        <begin position="58"/>
        <end position="79"/>
    </location>
</feature>
<dbReference type="FunFam" id="3.30.40.10:FF:000187">
    <property type="entry name" value="E3 ubiquitin-protein ligase ATL6"/>
    <property type="match status" value="1"/>
</dbReference>
<evidence type="ECO:0000256" key="1">
    <source>
        <dbReference type="ARBA" id="ARBA00000900"/>
    </source>
</evidence>
<evidence type="ECO:0000256" key="6">
    <source>
        <dbReference type="ARBA" id="ARBA00022692"/>
    </source>
</evidence>
<feature type="compositionally biased region" description="Low complexity" evidence="14">
    <location>
        <begin position="98"/>
        <end position="111"/>
    </location>
</feature>
<dbReference type="InterPro" id="IPR013083">
    <property type="entry name" value="Znf_RING/FYVE/PHD"/>
</dbReference>
<dbReference type="GO" id="GO:0016567">
    <property type="term" value="P:protein ubiquitination"/>
    <property type="evidence" value="ECO:0007669"/>
    <property type="project" value="InterPro"/>
</dbReference>
<feature type="region of interest" description="Disordered" evidence="14">
    <location>
        <begin position="235"/>
        <end position="268"/>
    </location>
</feature>
<protein>
    <recommendedName>
        <fullName evidence="4">RING-type E3 ubiquitin transferase</fullName>
        <ecNumber evidence="4">2.3.2.27</ecNumber>
    </recommendedName>
</protein>
<dbReference type="OrthoDB" id="8062037at2759"/>
<evidence type="ECO:0000256" key="12">
    <source>
        <dbReference type="ARBA" id="ARBA00023136"/>
    </source>
</evidence>
<evidence type="ECO:0000256" key="7">
    <source>
        <dbReference type="ARBA" id="ARBA00022723"/>
    </source>
</evidence>
<proteinExistence type="predicted"/>
<dbReference type="OMA" id="YNEAIPM"/>
<evidence type="ECO:0000256" key="2">
    <source>
        <dbReference type="ARBA" id="ARBA00004167"/>
    </source>
</evidence>
<dbReference type="GO" id="GO:0016020">
    <property type="term" value="C:membrane"/>
    <property type="evidence" value="ECO:0007669"/>
    <property type="project" value="UniProtKB-SubCell"/>
</dbReference>
<keyword evidence="12 15" id="KW-0472">Membrane</keyword>
<organism evidence="17">
    <name type="scientific">Nymphaea colorata</name>
    <name type="common">pocket water lily</name>
    <dbReference type="NCBI Taxonomy" id="210225"/>
    <lineage>
        <taxon>Eukaryota</taxon>
        <taxon>Viridiplantae</taxon>
        <taxon>Streptophyta</taxon>
        <taxon>Embryophyta</taxon>
        <taxon>Tracheophyta</taxon>
        <taxon>Spermatophyta</taxon>
        <taxon>Magnoliopsida</taxon>
        <taxon>Nymphaeales</taxon>
        <taxon>Nymphaeaceae</taxon>
        <taxon>Nymphaea</taxon>
    </lineage>
</organism>
<dbReference type="InterPro" id="IPR044600">
    <property type="entry name" value="ATL1/ATL16-like"/>
</dbReference>
<evidence type="ECO:0000256" key="11">
    <source>
        <dbReference type="ARBA" id="ARBA00022989"/>
    </source>
</evidence>
<name>A0A5K1CVI5_9MAGN</name>
<evidence type="ECO:0000256" key="15">
    <source>
        <dbReference type="SAM" id="Phobius"/>
    </source>
</evidence>
<dbReference type="PROSITE" id="PS50089">
    <property type="entry name" value="ZF_RING_2"/>
    <property type="match status" value="1"/>
</dbReference>
<feature type="region of interest" description="Disordered" evidence="14">
    <location>
        <begin position="93"/>
        <end position="115"/>
    </location>
</feature>
<sequence>MRDRLLVGAIPTATIHGEPKQEPVHSPNPPPQNETKNATRPTTPNNYYDASPGFNSSMAVTILVLLTALFFMGFFSVYVRRFAEENSSEAARRRRRAAAGNRRSGASPSSSQGLDPVLVSSLPTFPYKKVSPKDDADCAVCLCEFDQGEMVKVLPVCGHLFHADCVDTWLLCRTSCPLCRATLVPPPPPPKEPQRDALDERETVVEAAAASANAASPENAGFILVVRTVESFLPPGQSESRVRRSGSGCSLSRGLEVEGTQPRRSCSF</sequence>
<dbReference type="SMART" id="SM00184">
    <property type="entry name" value="RING"/>
    <property type="match status" value="1"/>
</dbReference>
<dbReference type="GO" id="GO:0061630">
    <property type="term" value="F:ubiquitin protein ligase activity"/>
    <property type="evidence" value="ECO:0007669"/>
    <property type="project" value="UniProtKB-EC"/>
</dbReference>
<dbReference type="PANTHER" id="PTHR46913:SF1">
    <property type="entry name" value="RING-H2 FINGER PROTEIN ATL16"/>
    <property type="match status" value="1"/>
</dbReference>
<dbReference type="Pfam" id="PF13639">
    <property type="entry name" value="zf-RING_2"/>
    <property type="match status" value="1"/>
</dbReference>
<keyword evidence="10" id="KW-0862">Zinc</keyword>
<dbReference type="EC" id="2.3.2.27" evidence="4"/>
<evidence type="ECO:0000256" key="5">
    <source>
        <dbReference type="ARBA" id="ARBA00022679"/>
    </source>
</evidence>
<evidence type="ECO:0000313" key="17">
    <source>
        <dbReference type="EMBL" id="VVW30485.1"/>
    </source>
</evidence>
<feature type="region of interest" description="Disordered" evidence="14">
    <location>
        <begin position="1"/>
        <end position="47"/>
    </location>
</feature>
<dbReference type="PANTHER" id="PTHR46913">
    <property type="entry name" value="RING-H2 FINGER PROTEIN ATL16"/>
    <property type="match status" value="1"/>
</dbReference>
<dbReference type="SUPFAM" id="SSF57850">
    <property type="entry name" value="RING/U-box"/>
    <property type="match status" value="1"/>
</dbReference>
<evidence type="ECO:0000259" key="16">
    <source>
        <dbReference type="PROSITE" id="PS50089"/>
    </source>
</evidence>
<keyword evidence="11 15" id="KW-1133">Transmembrane helix</keyword>
<keyword evidence="9" id="KW-0833">Ubl conjugation pathway</keyword>
<keyword evidence="7" id="KW-0479">Metal-binding</keyword>
<dbReference type="Gene3D" id="3.30.40.10">
    <property type="entry name" value="Zinc/RING finger domain, C3HC4 (zinc finger)"/>
    <property type="match status" value="1"/>
</dbReference>
<feature type="compositionally biased region" description="Low complexity" evidence="14">
    <location>
        <begin position="245"/>
        <end position="254"/>
    </location>
</feature>
<evidence type="ECO:0000256" key="4">
    <source>
        <dbReference type="ARBA" id="ARBA00012483"/>
    </source>
</evidence>
<evidence type="ECO:0000256" key="13">
    <source>
        <dbReference type="PROSITE-ProRule" id="PRU00175"/>
    </source>
</evidence>
<feature type="compositionally biased region" description="Polar residues" evidence="14">
    <location>
        <begin position="33"/>
        <end position="47"/>
    </location>
</feature>
<evidence type="ECO:0000256" key="8">
    <source>
        <dbReference type="ARBA" id="ARBA00022771"/>
    </source>
</evidence>
<reference evidence="17" key="1">
    <citation type="submission" date="2019-09" db="EMBL/GenBank/DDBJ databases">
        <authorList>
            <person name="Zhang L."/>
        </authorList>
    </citation>
    <scope>NUCLEOTIDE SEQUENCE</scope>
</reference>
<accession>A0A5K1CVI5</accession>
<dbReference type="EMBL" id="LR721782">
    <property type="protein sequence ID" value="VVW30485.1"/>
    <property type="molecule type" value="Genomic_DNA"/>
</dbReference>
<keyword evidence="8 13" id="KW-0863">Zinc-finger</keyword>
<keyword evidence="5" id="KW-0808">Transferase</keyword>
<dbReference type="GO" id="GO:0008270">
    <property type="term" value="F:zinc ion binding"/>
    <property type="evidence" value="ECO:0007669"/>
    <property type="project" value="UniProtKB-KW"/>
</dbReference>
<comment type="subcellular location">
    <subcellularLocation>
        <location evidence="2">Membrane</location>
        <topology evidence="2">Single-pass membrane protein</topology>
    </subcellularLocation>
</comment>
<gene>
    <name evidence="17" type="ORF">NYM_LOCUS17242</name>
</gene>
<evidence type="ECO:0000256" key="14">
    <source>
        <dbReference type="SAM" id="MobiDB-lite"/>
    </source>
</evidence>
<dbReference type="AlphaFoldDB" id="A0A5K1CVI5"/>
<dbReference type="InterPro" id="IPR001841">
    <property type="entry name" value="Znf_RING"/>
</dbReference>
<keyword evidence="6 15" id="KW-0812">Transmembrane</keyword>
<feature type="domain" description="RING-type" evidence="16">
    <location>
        <begin position="138"/>
        <end position="180"/>
    </location>
</feature>
<comment type="catalytic activity">
    <reaction evidence="1">
        <text>S-ubiquitinyl-[E2 ubiquitin-conjugating enzyme]-L-cysteine + [acceptor protein]-L-lysine = [E2 ubiquitin-conjugating enzyme]-L-cysteine + N(6)-ubiquitinyl-[acceptor protein]-L-lysine.</text>
        <dbReference type="EC" id="2.3.2.27"/>
    </reaction>
</comment>
<evidence type="ECO:0000256" key="9">
    <source>
        <dbReference type="ARBA" id="ARBA00022786"/>
    </source>
</evidence>
<evidence type="ECO:0000256" key="10">
    <source>
        <dbReference type="ARBA" id="ARBA00022833"/>
    </source>
</evidence>